<feature type="domain" description="THIF-type NAD/FAD binding fold" evidence="5">
    <location>
        <begin position="17"/>
        <end position="104"/>
    </location>
</feature>
<dbReference type="UniPathway" id="UPA00885"/>
<dbReference type="Pfam" id="PF00899">
    <property type="entry name" value="ThiF"/>
    <property type="match status" value="1"/>
</dbReference>
<evidence type="ECO:0000256" key="4">
    <source>
        <dbReference type="PIRNR" id="PIRNR039099"/>
    </source>
</evidence>
<dbReference type="InterPro" id="IPR035985">
    <property type="entry name" value="Ubiquitin-activating_enz"/>
</dbReference>
<evidence type="ECO:0000259" key="5">
    <source>
        <dbReference type="Pfam" id="PF00899"/>
    </source>
</evidence>
<dbReference type="Gene3D" id="3.40.50.720">
    <property type="entry name" value="NAD(P)-binding Rossmann-like Domain"/>
    <property type="match status" value="1"/>
</dbReference>
<comment type="function">
    <text evidence="4">Regulatory subunit of the dimeric UBA3-ULA1 E1 enzyme.</text>
</comment>
<dbReference type="EMBL" id="PYWC01000014">
    <property type="protein sequence ID" value="PWW78616.1"/>
    <property type="molecule type" value="Genomic_DNA"/>
</dbReference>
<organism evidence="6 7">
    <name type="scientific">Tuber magnatum</name>
    <name type="common">white Piedmont truffle</name>
    <dbReference type="NCBI Taxonomy" id="42249"/>
    <lineage>
        <taxon>Eukaryota</taxon>
        <taxon>Fungi</taxon>
        <taxon>Dikarya</taxon>
        <taxon>Ascomycota</taxon>
        <taxon>Pezizomycotina</taxon>
        <taxon>Pezizomycetes</taxon>
        <taxon>Pezizales</taxon>
        <taxon>Tuberaceae</taxon>
        <taxon>Tuber</taxon>
    </lineage>
</organism>
<comment type="pathway">
    <text evidence="1 4">Protein modification; protein neddylation.</text>
</comment>
<dbReference type="STRING" id="42249.A0A317SZA0"/>
<dbReference type="GO" id="GO:0019781">
    <property type="term" value="F:NEDD8 activating enzyme activity"/>
    <property type="evidence" value="ECO:0007669"/>
    <property type="project" value="UniProtKB-UniRule"/>
</dbReference>
<proteinExistence type="inferred from homology"/>
<dbReference type="InterPro" id="IPR045886">
    <property type="entry name" value="ThiF/MoeB/HesA"/>
</dbReference>
<name>A0A317SZA0_9PEZI</name>
<comment type="caution">
    <text evidence="6">The sequence shown here is derived from an EMBL/GenBank/DDBJ whole genome shotgun (WGS) entry which is preliminary data.</text>
</comment>
<dbReference type="PIRSF" id="PIRSF039099">
    <property type="entry name" value="APP-BP1"/>
    <property type="match status" value="1"/>
</dbReference>
<dbReference type="PANTHER" id="PTHR10953:SF29">
    <property type="entry name" value="NEDD8-ACTIVATING ENZYME E1 REGULATORY SUBUNIT"/>
    <property type="match status" value="1"/>
</dbReference>
<dbReference type="PANTHER" id="PTHR10953">
    <property type="entry name" value="UBIQUITIN-ACTIVATING ENZYME E1"/>
    <property type="match status" value="1"/>
</dbReference>
<dbReference type="GO" id="GO:0045116">
    <property type="term" value="P:protein neddylation"/>
    <property type="evidence" value="ECO:0007669"/>
    <property type="project" value="UniProtKB-UniRule"/>
</dbReference>
<gene>
    <name evidence="6" type="ORF">C7212DRAFT_350713</name>
</gene>
<dbReference type="OrthoDB" id="1708823at2759"/>
<evidence type="ECO:0000313" key="6">
    <source>
        <dbReference type="EMBL" id="PWW78616.1"/>
    </source>
</evidence>
<evidence type="ECO:0000256" key="1">
    <source>
        <dbReference type="ARBA" id="ARBA00005032"/>
    </source>
</evidence>
<dbReference type="AlphaFoldDB" id="A0A317SZA0"/>
<evidence type="ECO:0000256" key="2">
    <source>
        <dbReference type="ARBA" id="ARBA00006868"/>
    </source>
</evidence>
<dbReference type="Proteomes" id="UP000246991">
    <property type="component" value="Unassembled WGS sequence"/>
</dbReference>
<dbReference type="InterPro" id="IPR000594">
    <property type="entry name" value="ThiF_NAD_FAD-bd"/>
</dbReference>
<keyword evidence="3 4" id="KW-0833">Ubl conjugation pathway</keyword>
<comment type="similarity">
    <text evidence="2 4">Belongs to the ubiquitin-activating E1 family. ULA1 subfamily.</text>
</comment>
<evidence type="ECO:0000313" key="7">
    <source>
        <dbReference type="Proteomes" id="UP000246991"/>
    </source>
</evidence>
<keyword evidence="7" id="KW-1185">Reference proteome</keyword>
<reference evidence="6 7" key="1">
    <citation type="submission" date="2018-03" db="EMBL/GenBank/DDBJ databases">
        <title>Genomes of Pezizomycetes fungi and the evolution of truffles.</title>
        <authorList>
            <person name="Murat C."/>
            <person name="Payen T."/>
            <person name="Noel B."/>
            <person name="Kuo A."/>
            <person name="Martin F.M."/>
        </authorList>
    </citation>
    <scope>NUCLEOTIDE SEQUENCE [LARGE SCALE GENOMIC DNA]</scope>
    <source>
        <strain evidence="6">091103-1</strain>
    </source>
</reference>
<sequence>MAPIASSGAPSSKEKKYDRQLRLWGANGQNRLEQAHIALFGATATGCEVMKNLILPGIGRFTVIDDKLVEEADLGVNFFLDQDNLGQPRADRAATLLGELNPDVAGGFRIDSLENILSNTPGLLDPRTTEFTHLLLMSPVPTPLLFRLPTEIPTFFVHSLGFITSLRIHTPTHTIIETHPDSLVDLRLFNPWPELLELALERTSTLDVPESEGGMSDHQHGHVPYVLLLLKYLEDWKQSHEGHLPGSYSEKALFKSMVMDGMRTNVPGGSEENYVEAVRAVMGDLRTAQLFNGTKEVLNDPKCQNITSQTDEFWIIARAVKDFADSNNGLLPLSGAMPDMKAESHGYVALQNIYRAKAHSDAAAVEGIVRGHMNRVQHPKRNQIDRDTIQLFCRHANFLRRLNYRSIADEFSHCNEEHKRAVLTALGDWDAEGSLIHDYIALRAYQEFYTSHGRAPGDTGHESCEDEYREIRRIICQYLKDVGYTEGVPERCEKVAKEIVRAGGGELHVTASIAGGIVAQEMIKIITRQYVPINNTVIFDGIASRTQTFEL</sequence>
<dbReference type="Gene3D" id="3.40.50.12550">
    <property type="entry name" value="Ubiquitin-activating enzyme E1, inactive adenylation domain, subdomain 2"/>
    <property type="match status" value="1"/>
</dbReference>
<evidence type="ECO:0000256" key="3">
    <source>
        <dbReference type="ARBA" id="ARBA00022786"/>
    </source>
</evidence>
<accession>A0A317SZA0</accession>
<dbReference type="SUPFAM" id="SSF69572">
    <property type="entry name" value="Activating enzymes of the ubiquitin-like proteins"/>
    <property type="match status" value="1"/>
</dbReference>
<protein>
    <recommendedName>
        <fullName evidence="4">NEDD8-activating enzyme E1 regulatory subunit</fullName>
    </recommendedName>
</protein>
<dbReference type="InterPro" id="IPR030667">
    <property type="entry name" value="APP-BP1"/>
</dbReference>
<dbReference type="GO" id="GO:0005737">
    <property type="term" value="C:cytoplasm"/>
    <property type="evidence" value="ECO:0007669"/>
    <property type="project" value="TreeGrafter"/>
</dbReference>